<feature type="region of interest" description="Disordered" evidence="1">
    <location>
        <begin position="1"/>
        <end position="25"/>
    </location>
</feature>
<evidence type="ECO:0000313" key="3">
    <source>
        <dbReference type="Proteomes" id="UP000276953"/>
    </source>
</evidence>
<reference evidence="2 3" key="1">
    <citation type="submission" date="2018-12" db="EMBL/GenBank/DDBJ databases">
        <title>Draft Genome Sequence of Chryseobacterium arthrosphaerae strain ED882-96 Isolated from the Blood of a Patient with Liver Cirrhosis in Taiwan.</title>
        <authorList>
            <person name="Lin J.-N."/>
            <person name="Lai C.-H."/>
            <person name="Yang C.-H."/>
            <person name="Huang Y.-H."/>
        </authorList>
    </citation>
    <scope>NUCLEOTIDE SEQUENCE [LARGE SCALE GENOMIC DNA]</scope>
    <source>
        <strain evidence="2 3">ED882-96</strain>
    </source>
</reference>
<evidence type="ECO:0000256" key="1">
    <source>
        <dbReference type="SAM" id="MobiDB-lite"/>
    </source>
</evidence>
<protein>
    <submittedName>
        <fullName evidence="2">Uncharacterized protein</fullName>
    </submittedName>
</protein>
<dbReference type="AlphaFoldDB" id="A0A3S0PS59"/>
<sequence>MSLVSNAEPAAGKHKEMQSKAGKIGNEKSKQYTAVDFGVTLEANWDRTAEDKYNGHFDATLNLRIR</sequence>
<proteinExistence type="predicted"/>
<dbReference type="EMBL" id="RYFC01000001">
    <property type="protein sequence ID" value="RTZ49622.1"/>
    <property type="molecule type" value="Genomic_DNA"/>
</dbReference>
<evidence type="ECO:0000313" key="2">
    <source>
        <dbReference type="EMBL" id="RTZ49622.1"/>
    </source>
</evidence>
<gene>
    <name evidence="2" type="ORF">EJ377_04240</name>
</gene>
<organism evidence="2 3">
    <name type="scientific">Chryseobacterium arthrosphaerae</name>
    <dbReference type="NCBI Taxonomy" id="651561"/>
    <lineage>
        <taxon>Bacteria</taxon>
        <taxon>Pseudomonadati</taxon>
        <taxon>Bacteroidota</taxon>
        <taxon>Flavobacteriia</taxon>
        <taxon>Flavobacteriales</taxon>
        <taxon>Weeksellaceae</taxon>
        <taxon>Chryseobacterium group</taxon>
        <taxon>Chryseobacterium</taxon>
    </lineage>
</organism>
<dbReference type="Proteomes" id="UP000276953">
    <property type="component" value="Unassembled WGS sequence"/>
</dbReference>
<accession>A0A3S0PS59</accession>
<name>A0A3S0PS59_9FLAO</name>
<comment type="caution">
    <text evidence="2">The sequence shown here is derived from an EMBL/GenBank/DDBJ whole genome shotgun (WGS) entry which is preliminary data.</text>
</comment>